<name>A0A7V1LM06_CALAY</name>
<comment type="similarity">
    <text evidence="1">Belongs to the helicase family. DinG subfamily.</text>
</comment>
<dbReference type="GO" id="GO:0016818">
    <property type="term" value="F:hydrolase activity, acting on acid anhydrides, in phosphorus-containing anhydrides"/>
    <property type="evidence" value="ECO:0007669"/>
    <property type="project" value="InterPro"/>
</dbReference>
<gene>
    <name evidence="3" type="ORF">ENJ10_07165</name>
</gene>
<comment type="caution">
    <text evidence="3">The sequence shown here is derived from an EMBL/GenBank/DDBJ whole genome shotgun (WGS) entry which is preliminary data.</text>
</comment>
<dbReference type="Pfam" id="PF13307">
    <property type="entry name" value="Helicase_C_2"/>
    <property type="match status" value="1"/>
</dbReference>
<feature type="non-terminal residue" evidence="3">
    <location>
        <position position="1"/>
    </location>
</feature>
<evidence type="ECO:0000259" key="2">
    <source>
        <dbReference type="SMART" id="SM00491"/>
    </source>
</evidence>
<dbReference type="GO" id="GO:0005524">
    <property type="term" value="F:ATP binding"/>
    <property type="evidence" value="ECO:0007669"/>
    <property type="project" value="InterPro"/>
</dbReference>
<organism evidence="3">
    <name type="scientific">Caldithrix abyssi</name>
    <dbReference type="NCBI Taxonomy" id="187145"/>
    <lineage>
        <taxon>Bacteria</taxon>
        <taxon>Pseudomonadati</taxon>
        <taxon>Calditrichota</taxon>
        <taxon>Calditrichia</taxon>
        <taxon>Calditrichales</taxon>
        <taxon>Calditrichaceae</taxon>
        <taxon>Caldithrix</taxon>
    </lineage>
</organism>
<feature type="domain" description="ATP-dependent helicase C-terminal" evidence="2">
    <location>
        <begin position="118"/>
        <end position="251"/>
    </location>
</feature>
<dbReference type="SUPFAM" id="SSF52540">
    <property type="entry name" value="P-loop containing nucleoside triphosphate hydrolases"/>
    <property type="match status" value="1"/>
</dbReference>
<reference evidence="3" key="1">
    <citation type="journal article" date="2020" name="mSystems">
        <title>Genome- and Community-Level Interaction Insights into Carbon Utilization and Element Cycling Functions of Hydrothermarchaeota in Hydrothermal Sediment.</title>
        <authorList>
            <person name="Zhou Z."/>
            <person name="Liu Y."/>
            <person name="Xu W."/>
            <person name="Pan J."/>
            <person name="Luo Z.H."/>
            <person name="Li M."/>
        </authorList>
    </citation>
    <scope>NUCLEOTIDE SEQUENCE [LARGE SCALE GENOMIC DNA]</scope>
    <source>
        <strain evidence="3">HyVt-456</strain>
    </source>
</reference>
<dbReference type="AlphaFoldDB" id="A0A7V1LM06"/>
<dbReference type="GO" id="GO:0003676">
    <property type="term" value="F:nucleic acid binding"/>
    <property type="evidence" value="ECO:0007669"/>
    <property type="project" value="InterPro"/>
</dbReference>
<dbReference type="SMART" id="SM00491">
    <property type="entry name" value="HELICc2"/>
    <property type="match status" value="1"/>
</dbReference>
<dbReference type="PANTHER" id="PTHR11472">
    <property type="entry name" value="DNA REPAIR DEAD HELICASE RAD3/XP-D SUBFAMILY MEMBER"/>
    <property type="match status" value="1"/>
</dbReference>
<protein>
    <recommendedName>
        <fullName evidence="2">ATP-dependent helicase C-terminal domain-containing protein</fullName>
    </recommendedName>
</protein>
<evidence type="ECO:0000313" key="3">
    <source>
        <dbReference type="EMBL" id="HED10451.1"/>
    </source>
</evidence>
<dbReference type="GO" id="GO:0003678">
    <property type="term" value="F:DNA helicase activity"/>
    <property type="evidence" value="ECO:0007669"/>
    <property type="project" value="TreeGrafter"/>
</dbReference>
<dbReference type="InterPro" id="IPR027417">
    <property type="entry name" value="P-loop_NTPase"/>
</dbReference>
<dbReference type="Gene3D" id="3.40.50.300">
    <property type="entry name" value="P-loop containing nucleotide triphosphate hydrolases"/>
    <property type="match status" value="1"/>
</dbReference>
<proteinExistence type="inferred from homology"/>
<dbReference type="InterPro" id="IPR006555">
    <property type="entry name" value="ATP-dep_Helicase_C"/>
</dbReference>
<dbReference type="GO" id="GO:0006139">
    <property type="term" value="P:nucleobase-containing compound metabolic process"/>
    <property type="evidence" value="ECO:0007669"/>
    <property type="project" value="InterPro"/>
</dbReference>
<accession>A0A7V1LM06</accession>
<dbReference type="Proteomes" id="UP000886005">
    <property type="component" value="Unassembled WGS sequence"/>
</dbReference>
<dbReference type="PANTHER" id="PTHR11472:SF34">
    <property type="entry name" value="REGULATOR OF TELOMERE ELONGATION HELICASE 1"/>
    <property type="match status" value="1"/>
</dbReference>
<dbReference type="InterPro" id="IPR045028">
    <property type="entry name" value="DinG/Rad3-like"/>
</dbReference>
<sequence length="288" mass="32671">NERNIDVLLNAVPLKIADILQQKLFSRIRSAALTSATLSVNKKFDYFKNRIGLDLLGDKPVMAQIFGSPFNYNDQIHLSVTDFLPDPRNAEYAERLAGFLIDLHRSERRGMMILFTSYSLLNRIHTLMKPAMDADRILLLAQGKSGSRNQMVGQFRENRDSVLLGTDSFWEGVDIPGEALQLLIIPKLPFDVPTDPIIAARMEEIKERGGNPFFEYSVPEAIIKFKQGFGRLIRAQSDYGAVIACDNRLSRMKYGQQFLNSLPVEAQTYFDAESHIADLKHWFAQKEG</sequence>
<evidence type="ECO:0000256" key="1">
    <source>
        <dbReference type="ARBA" id="ARBA00038058"/>
    </source>
</evidence>
<dbReference type="EMBL" id="DRLD01000199">
    <property type="protein sequence ID" value="HED10451.1"/>
    <property type="molecule type" value="Genomic_DNA"/>
</dbReference>